<keyword evidence="3" id="KW-1185">Reference proteome</keyword>
<feature type="region of interest" description="Disordered" evidence="1">
    <location>
        <begin position="84"/>
        <end position="127"/>
    </location>
</feature>
<sequence length="170" mass="19651">MVQRSSRGKVGNIPKPLAGGYKPLLTHQELFWVRTNHRVFRRMEPIVLQIQVQRDNSWLKNQSILSVEQKKELELTPALEKEEPVASNCFNTAPEIPKDKPKGPQKKQKCCRNNQGNGRGKENWHIPYPQGYRIPTFEPSAMDSVLNMTRALMELTAREKERINGNFPFK</sequence>
<name>A0A9Q3PSP3_9BASI</name>
<dbReference type="EMBL" id="AVOT02088742">
    <property type="protein sequence ID" value="MBW0571746.1"/>
    <property type="molecule type" value="Genomic_DNA"/>
</dbReference>
<comment type="caution">
    <text evidence="2">The sequence shown here is derived from an EMBL/GenBank/DDBJ whole genome shotgun (WGS) entry which is preliminary data.</text>
</comment>
<dbReference type="AlphaFoldDB" id="A0A9Q3PSP3"/>
<organism evidence="2 3">
    <name type="scientific">Austropuccinia psidii MF-1</name>
    <dbReference type="NCBI Taxonomy" id="1389203"/>
    <lineage>
        <taxon>Eukaryota</taxon>
        <taxon>Fungi</taxon>
        <taxon>Dikarya</taxon>
        <taxon>Basidiomycota</taxon>
        <taxon>Pucciniomycotina</taxon>
        <taxon>Pucciniomycetes</taxon>
        <taxon>Pucciniales</taxon>
        <taxon>Sphaerophragmiaceae</taxon>
        <taxon>Austropuccinia</taxon>
    </lineage>
</organism>
<proteinExistence type="predicted"/>
<evidence type="ECO:0000256" key="1">
    <source>
        <dbReference type="SAM" id="MobiDB-lite"/>
    </source>
</evidence>
<evidence type="ECO:0000313" key="2">
    <source>
        <dbReference type="EMBL" id="MBW0571746.1"/>
    </source>
</evidence>
<protein>
    <submittedName>
        <fullName evidence="2">Uncharacterized protein</fullName>
    </submittedName>
</protein>
<accession>A0A9Q3PSP3</accession>
<gene>
    <name evidence="2" type="ORF">O181_111461</name>
</gene>
<evidence type="ECO:0000313" key="3">
    <source>
        <dbReference type="Proteomes" id="UP000765509"/>
    </source>
</evidence>
<dbReference type="Proteomes" id="UP000765509">
    <property type="component" value="Unassembled WGS sequence"/>
</dbReference>
<reference evidence="2" key="1">
    <citation type="submission" date="2021-03" db="EMBL/GenBank/DDBJ databases">
        <title>Draft genome sequence of rust myrtle Austropuccinia psidii MF-1, a brazilian biotype.</title>
        <authorList>
            <person name="Quecine M.C."/>
            <person name="Pachon D.M.R."/>
            <person name="Bonatelli M.L."/>
            <person name="Correr F.H."/>
            <person name="Franceschini L.M."/>
            <person name="Leite T.F."/>
            <person name="Margarido G.R.A."/>
            <person name="Almeida C.A."/>
            <person name="Ferrarezi J.A."/>
            <person name="Labate C.A."/>
        </authorList>
    </citation>
    <scope>NUCLEOTIDE SEQUENCE</scope>
    <source>
        <strain evidence="2">MF-1</strain>
    </source>
</reference>